<proteinExistence type="predicted"/>
<dbReference type="Proteomes" id="UP000692954">
    <property type="component" value="Unassembled WGS sequence"/>
</dbReference>
<evidence type="ECO:0000313" key="2">
    <source>
        <dbReference type="Proteomes" id="UP000692954"/>
    </source>
</evidence>
<keyword evidence="2" id="KW-1185">Reference proteome</keyword>
<dbReference type="EMBL" id="CAJJDN010000170">
    <property type="protein sequence ID" value="CAD8126800.1"/>
    <property type="molecule type" value="Genomic_DNA"/>
</dbReference>
<evidence type="ECO:0000313" key="1">
    <source>
        <dbReference type="EMBL" id="CAD8126800.1"/>
    </source>
</evidence>
<dbReference type="AlphaFoldDB" id="A0A8S1RIE9"/>
<reference evidence="1" key="1">
    <citation type="submission" date="2021-01" db="EMBL/GenBank/DDBJ databases">
        <authorList>
            <consortium name="Genoscope - CEA"/>
            <person name="William W."/>
        </authorList>
    </citation>
    <scope>NUCLEOTIDE SEQUENCE</scope>
</reference>
<protein>
    <submittedName>
        <fullName evidence="1">Uncharacterized protein</fullName>
    </submittedName>
</protein>
<name>A0A8S1RIE9_9CILI</name>
<sequence length="64" mass="7803">MRINIKTLSYRYVTTIKKSQNDFEQILKGQKNYGIREMKKNYLKMRVFIERCKQKVRDSGIEQN</sequence>
<gene>
    <name evidence="1" type="ORF">PSON_ATCC_30995.1.T1700099</name>
</gene>
<comment type="caution">
    <text evidence="1">The sequence shown here is derived from an EMBL/GenBank/DDBJ whole genome shotgun (WGS) entry which is preliminary data.</text>
</comment>
<accession>A0A8S1RIE9</accession>
<organism evidence="1 2">
    <name type="scientific">Paramecium sonneborni</name>
    <dbReference type="NCBI Taxonomy" id="65129"/>
    <lineage>
        <taxon>Eukaryota</taxon>
        <taxon>Sar</taxon>
        <taxon>Alveolata</taxon>
        <taxon>Ciliophora</taxon>
        <taxon>Intramacronucleata</taxon>
        <taxon>Oligohymenophorea</taxon>
        <taxon>Peniculida</taxon>
        <taxon>Parameciidae</taxon>
        <taxon>Paramecium</taxon>
    </lineage>
</organism>